<dbReference type="EMBL" id="JTDE01003281">
    <property type="protein sequence ID" value="KAF7256242.1"/>
    <property type="molecule type" value="Genomic_DNA"/>
</dbReference>
<feature type="transmembrane region" description="Helical" evidence="1">
    <location>
        <begin position="171"/>
        <end position="199"/>
    </location>
</feature>
<feature type="domain" description="Nose resistant-to-fluoxetine protein N-terminal" evidence="2">
    <location>
        <begin position="64"/>
        <end position="162"/>
    </location>
</feature>
<dbReference type="Pfam" id="PF20146">
    <property type="entry name" value="NRF"/>
    <property type="match status" value="1"/>
</dbReference>
<dbReference type="Pfam" id="PF01757">
    <property type="entry name" value="Acyl_transf_3"/>
    <property type="match status" value="1"/>
</dbReference>
<protein>
    <recommendedName>
        <fullName evidence="2">Nose resistant-to-fluoxetine protein N-terminal domain-containing protein</fullName>
    </recommendedName>
</protein>
<organism evidence="3 4">
    <name type="scientific">Paragonimus skrjabini miyazakii</name>
    <dbReference type="NCBI Taxonomy" id="59628"/>
    <lineage>
        <taxon>Eukaryota</taxon>
        <taxon>Metazoa</taxon>
        <taxon>Spiralia</taxon>
        <taxon>Lophotrochozoa</taxon>
        <taxon>Platyhelminthes</taxon>
        <taxon>Trematoda</taxon>
        <taxon>Digenea</taxon>
        <taxon>Plagiorchiida</taxon>
        <taxon>Troglotremata</taxon>
        <taxon>Troglotrematidae</taxon>
        <taxon>Paragonimus</taxon>
    </lineage>
</organism>
<dbReference type="OrthoDB" id="207378at2759"/>
<dbReference type="PANTHER" id="PTHR11161">
    <property type="entry name" value="O-ACYLTRANSFERASE"/>
    <property type="match status" value="1"/>
</dbReference>
<evidence type="ECO:0000313" key="3">
    <source>
        <dbReference type="EMBL" id="KAF7256242.1"/>
    </source>
</evidence>
<reference evidence="3" key="1">
    <citation type="submission" date="2019-07" db="EMBL/GenBank/DDBJ databases">
        <title>Annotation for the trematode Paragonimus miyazaki's.</title>
        <authorList>
            <person name="Choi Y.-J."/>
        </authorList>
    </citation>
    <scope>NUCLEOTIDE SEQUENCE</scope>
    <source>
        <strain evidence="3">Japan</strain>
    </source>
</reference>
<keyword evidence="1" id="KW-0812">Transmembrane</keyword>
<feature type="transmembrane region" description="Helical" evidence="1">
    <location>
        <begin position="489"/>
        <end position="514"/>
    </location>
</feature>
<accession>A0A8S9YND1</accession>
<feature type="transmembrane region" description="Helical" evidence="1">
    <location>
        <begin position="320"/>
        <end position="338"/>
    </location>
</feature>
<evidence type="ECO:0000313" key="4">
    <source>
        <dbReference type="Proteomes" id="UP000822476"/>
    </source>
</evidence>
<dbReference type="InterPro" id="IPR052728">
    <property type="entry name" value="O2_lipid_transport_reg"/>
</dbReference>
<evidence type="ECO:0000256" key="1">
    <source>
        <dbReference type="SAM" id="Phobius"/>
    </source>
</evidence>
<dbReference type="PANTHER" id="PTHR11161:SF12">
    <property type="entry name" value="ACYLTRANSFERASE 3 DOMAIN-CONTAINING PROTEIN-RELATED"/>
    <property type="match status" value="1"/>
</dbReference>
<evidence type="ECO:0000259" key="2">
    <source>
        <dbReference type="SMART" id="SM00703"/>
    </source>
</evidence>
<gene>
    <name evidence="3" type="ORF">EG68_06808</name>
</gene>
<keyword evidence="1" id="KW-0472">Membrane</keyword>
<dbReference type="GO" id="GO:0016747">
    <property type="term" value="F:acyltransferase activity, transferring groups other than amino-acyl groups"/>
    <property type="evidence" value="ECO:0007669"/>
    <property type="project" value="InterPro"/>
</dbReference>
<sequence>MIENPKIGEVRTKHNVPSFQYAVELLTQSETNGLLSTNVTSFFVQQFEEFFLSFLTNRSSSVYATTCWRDIHTIISAAINQQPKAFQWLDSAGRPLPGITGGARIWPGSFELCMNIRKTSPIQSKYCSMFIFAPQDQKLGGFYTVLSGFPLIVDDKASLCHSDPAELPKDAWFWIAIALLSFCLFLLTCGLILDLFMYFKWARSGTYQHDWPTYFGPHSATSTEQDGTEIDNLESTPSGSTDNIYPIHFSSESDGQLHPITYSEYRSGFVEQRGVLFKLLSAFSPVFNAHKLCQSGHAIILDPEGKWVEHPLTCLDGIRVLTMCWIIFGHCLVFTIPYSNNAFIYIQEHLRKWAFQVVISTTLSVDTFFLMSGLLTVYTTVPRLRFYRGLCGKLRFWLIYVVHRVLRLTPAYLLVMFLYTGLFIHMTDGPLYPQRPELLDIQYCREHWWVTYLNNFIYTNESCMPWTWYLANELQFSIFLAPVFLTLTYWSSVAGILFALLLIFSSVGSTYAIAYTKKYLPGILSSQPGGAEFPSAIFHESLLYLGSNVSQRLFRRKHIIALVVGLYCVWSLRCSEWSTNNIAHRYRCIVHCGTSSCVYFRSGYCSASLCYRPCVPYSCIAQLVRIPYPGPTNLRCIFGSSDLDMFHRAFLPMAILSQQYQSTDVVYVRSGYELWNCFPPGTDY</sequence>
<dbReference type="SMART" id="SM00703">
    <property type="entry name" value="NRF"/>
    <property type="match status" value="1"/>
</dbReference>
<keyword evidence="1" id="KW-1133">Transmembrane helix</keyword>
<comment type="caution">
    <text evidence="3">The sequence shown here is derived from an EMBL/GenBank/DDBJ whole genome shotgun (WGS) entry which is preliminary data.</text>
</comment>
<keyword evidence="4" id="KW-1185">Reference proteome</keyword>
<dbReference type="InterPro" id="IPR006621">
    <property type="entry name" value="Nose-resist-to-fluoxetine_N"/>
</dbReference>
<feature type="transmembrane region" description="Helical" evidence="1">
    <location>
        <begin position="353"/>
        <end position="378"/>
    </location>
</feature>
<proteinExistence type="predicted"/>
<name>A0A8S9YND1_9TREM</name>
<dbReference type="Proteomes" id="UP000822476">
    <property type="component" value="Unassembled WGS sequence"/>
</dbReference>
<dbReference type="AlphaFoldDB" id="A0A8S9YND1"/>
<feature type="transmembrane region" description="Helical" evidence="1">
    <location>
        <begin position="405"/>
        <end position="426"/>
    </location>
</feature>
<dbReference type="InterPro" id="IPR002656">
    <property type="entry name" value="Acyl_transf_3_dom"/>
</dbReference>